<evidence type="ECO:0000313" key="3">
    <source>
        <dbReference type="Proteomes" id="UP000276901"/>
    </source>
</evidence>
<dbReference type="EMBL" id="RKQT01000001">
    <property type="protein sequence ID" value="RPE96594.1"/>
    <property type="molecule type" value="Genomic_DNA"/>
</dbReference>
<dbReference type="Proteomes" id="UP000276901">
    <property type="component" value="Unassembled WGS sequence"/>
</dbReference>
<comment type="caution">
    <text evidence="2">The sequence shown here is derived from an EMBL/GenBank/DDBJ whole genome shotgun (WGS) entry which is preliminary data.</text>
</comment>
<dbReference type="Pfam" id="PF11739">
    <property type="entry name" value="YdbH-like"/>
    <property type="match status" value="1"/>
</dbReference>
<feature type="chain" id="PRO_5047428271" evidence="1">
    <location>
        <begin position="26"/>
        <end position="894"/>
    </location>
</feature>
<evidence type="ECO:0000313" key="2">
    <source>
        <dbReference type="EMBL" id="RPE96594.1"/>
    </source>
</evidence>
<name>A0ABX9XWH7_9PAST</name>
<reference evidence="2 3" key="1">
    <citation type="submission" date="2018-11" db="EMBL/GenBank/DDBJ databases">
        <title>Genomic Encyclopedia of Type Strains, Phase IV (KMG-IV): sequencing the most valuable type-strain genomes for metagenomic binning, comparative biology and taxonomic classification.</title>
        <authorList>
            <person name="Goeker M."/>
        </authorList>
    </citation>
    <scope>NUCLEOTIDE SEQUENCE [LARGE SCALE GENOMIC DNA]</scope>
    <source>
        <strain evidence="2 3">DSM 25797</strain>
    </source>
</reference>
<evidence type="ECO:0000256" key="1">
    <source>
        <dbReference type="SAM" id="SignalP"/>
    </source>
</evidence>
<keyword evidence="3" id="KW-1185">Reference proteome</keyword>
<accession>A0ABX9XWH7</accession>
<dbReference type="InterPro" id="IPR021730">
    <property type="entry name" value="YdbH"/>
</dbReference>
<organism evidence="2 3">
    <name type="scientific">Frederiksenia canicola</name>
    <dbReference type="NCBI Taxonomy" id="123824"/>
    <lineage>
        <taxon>Bacteria</taxon>
        <taxon>Pseudomonadati</taxon>
        <taxon>Pseudomonadota</taxon>
        <taxon>Gammaproteobacteria</taxon>
        <taxon>Pasteurellales</taxon>
        <taxon>Pasteurellaceae</taxon>
        <taxon>Frederiksenia</taxon>
    </lineage>
</organism>
<protein>
    <submittedName>
        <fullName evidence="2">Dicarboxylate transport</fullName>
    </submittedName>
</protein>
<keyword evidence="1" id="KW-0732">Signal</keyword>
<gene>
    <name evidence="2" type="ORF">EDC49_0989</name>
</gene>
<sequence length="894" mass="100638">MMIRRTLLILSAVLALLMASGAALLTGGQLAQTINWLLPTGWQVEIPEPLSTEWERATLPHFSLSYQQCPLLQVDHFKLQWSEPQQLSLANATLDYHCLQSLPSSDGQSEASPDAIQTILALLPDGEVVVEQLAWANLPVEMPQHLKPLLETPSEIRFAKNDEKLTAFIHQQAVRLEANFANGQLSAKIDYQPSEQEKYQLVLSADVGSDIMQLPKTLQAELSSSQLGTANLSWQANPAGNLQGNLKIQSQLQPENQLNFPFTFDYQSIMIEQGQFDWRVEQEIALRGFFTGKITPNRFVLNEFFPIKTALRLSLLSENDRGKGNVVLNSPDGEWLAERFNLPINIHGNVKQGNFILYSAVPLAVNGTYSDPTLRFLPSALLRMTGKERFLTIDDLRFPLAGIRVDKNGINGRLQAIFRGESPDFKKIELHLDGYAKDFKAGTGFINAEPTSSVSDRWQWRFWGGSTVNALNSRAKIAGRGDWQGIDIQLSEFSGQLDKVRQNGVKIPEVELNLLEPIRYRYPYNQLTGGLELTTNKVEFTYGGALEQPAAALNFSGELENLNLKGEVSAGKLGPIRLFARRTLTQEASHLAGKLYWLEQPANVFQSLFPFRSNWLITHGTIRGETAFSINAKTGIVAGGHFAIRNGAISLPNGELKGIEFSLPYQYKNNEFDIGVKKALDVRIAEINVGIPIRNAQMKVQGHYPYSRKRPLFLRQLSFDLLGGNLSVESLALPQRREAYLNLRDIQFEQILNLAQYHQIDLKGEFNATLPFWLNGKPCYICRGTFAQADSSRLNFTSQLLDAMKKSGYTEQILTYLVNDSTIDDLFGEIQLDEKGNMLLQSSLRMHLNEHQKAKINLNYNHKENIFELWKLINSGSQFEQNIEHSIYQQLDNR</sequence>
<dbReference type="NCBIfam" id="NF007971">
    <property type="entry name" value="PRK10695.1"/>
    <property type="match status" value="1"/>
</dbReference>
<dbReference type="RefSeq" id="WP_236940992.1">
    <property type="nucleotide sequence ID" value="NZ_CP015029.1"/>
</dbReference>
<proteinExistence type="predicted"/>
<feature type="signal peptide" evidence="1">
    <location>
        <begin position="1"/>
        <end position="25"/>
    </location>
</feature>